<proteinExistence type="predicted"/>
<organism evidence="1 2">
    <name type="scientific">Steinernema carpocapsae</name>
    <name type="common">Entomopathogenic nematode</name>
    <dbReference type="NCBI Taxonomy" id="34508"/>
    <lineage>
        <taxon>Eukaryota</taxon>
        <taxon>Metazoa</taxon>
        <taxon>Ecdysozoa</taxon>
        <taxon>Nematoda</taxon>
        <taxon>Chromadorea</taxon>
        <taxon>Rhabditida</taxon>
        <taxon>Tylenchina</taxon>
        <taxon>Panagrolaimomorpha</taxon>
        <taxon>Strongyloidoidea</taxon>
        <taxon>Steinernematidae</taxon>
        <taxon>Steinernema</taxon>
    </lineage>
</organism>
<gene>
    <name evidence="1" type="ORF">L596_008506</name>
</gene>
<name>A0A4U5PCP8_STECR</name>
<reference evidence="1 2" key="1">
    <citation type="journal article" date="2015" name="Genome Biol.">
        <title>Comparative genomics of Steinernema reveals deeply conserved gene regulatory networks.</title>
        <authorList>
            <person name="Dillman A.R."/>
            <person name="Macchietto M."/>
            <person name="Porter C.F."/>
            <person name="Rogers A."/>
            <person name="Williams B."/>
            <person name="Antoshechkin I."/>
            <person name="Lee M.M."/>
            <person name="Goodwin Z."/>
            <person name="Lu X."/>
            <person name="Lewis E.E."/>
            <person name="Goodrich-Blair H."/>
            <person name="Stock S.P."/>
            <person name="Adams B.J."/>
            <person name="Sternberg P.W."/>
            <person name="Mortazavi A."/>
        </authorList>
    </citation>
    <scope>NUCLEOTIDE SEQUENCE [LARGE SCALE GENOMIC DNA]</scope>
    <source>
        <strain evidence="1 2">ALL</strain>
    </source>
</reference>
<comment type="caution">
    <text evidence="1">The sequence shown here is derived from an EMBL/GenBank/DDBJ whole genome shotgun (WGS) entry which is preliminary data.</text>
</comment>
<accession>A0A4U5PCP8</accession>
<dbReference type="EMBL" id="AZBU02000002">
    <property type="protein sequence ID" value="TKR94187.1"/>
    <property type="molecule type" value="Genomic_DNA"/>
</dbReference>
<reference evidence="1 2" key="2">
    <citation type="journal article" date="2019" name="G3 (Bethesda)">
        <title>Hybrid Assembly of the Genome of the Entomopathogenic Nematode Steinernema carpocapsae Identifies the X-Chromosome.</title>
        <authorList>
            <person name="Serra L."/>
            <person name="Macchietto M."/>
            <person name="Macias-Munoz A."/>
            <person name="McGill C.J."/>
            <person name="Rodriguez I.M."/>
            <person name="Rodriguez B."/>
            <person name="Murad R."/>
            <person name="Mortazavi A."/>
        </authorList>
    </citation>
    <scope>NUCLEOTIDE SEQUENCE [LARGE SCALE GENOMIC DNA]</scope>
    <source>
        <strain evidence="1 2">ALL</strain>
    </source>
</reference>
<keyword evidence="2" id="KW-1185">Reference proteome</keyword>
<dbReference type="Proteomes" id="UP000298663">
    <property type="component" value="Unassembled WGS sequence"/>
</dbReference>
<evidence type="ECO:0000313" key="2">
    <source>
        <dbReference type="Proteomes" id="UP000298663"/>
    </source>
</evidence>
<evidence type="ECO:0000313" key="1">
    <source>
        <dbReference type="EMBL" id="TKR94187.1"/>
    </source>
</evidence>
<dbReference type="AlphaFoldDB" id="A0A4U5PCP8"/>
<sequence>MTKDTAERKGQLLRAFHVAAVFETGEISRLDLLSLAAAGVGRDRTLEKVRDQRELHERQMFVQWIWEFETWIWRSEKCFKEKPLASPRIPNPD</sequence>
<protein>
    <submittedName>
        <fullName evidence="1">Uncharacterized protein</fullName>
    </submittedName>
</protein>